<dbReference type="AlphaFoldDB" id="A0A1S8L211"/>
<protein>
    <submittedName>
        <fullName evidence="1">Uncharacterized protein</fullName>
    </submittedName>
</protein>
<keyword evidence="2" id="KW-1185">Reference proteome</keyword>
<accession>A0A1S8L211</accession>
<dbReference type="STRING" id="84029.CROST_31050"/>
<organism evidence="1 2">
    <name type="scientific">Clostridium felsineum</name>
    <dbReference type="NCBI Taxonomy" id="36839"/>
    <lineage>
        <taxon>Bacteria</taxon>
        <taxon>Bacillati</taxon>
        <taxon>Bacillota</taxon>
        <taxon>Clostridia</taxon>
        <taxon>Eubacteriales</taxon>
        <taxon>Clostridiaceae</taxon>
        <taxon>Clostridium</taxon>
    </lineage>
</organism>
<evidence type="ECO:0000313" key="2">
    <source>
        <dbReference type="Proteomes" id="UP000190951"/>
    </source>
</evidence>
<dbReference type="KEGG" id="crw:CROST_010890"/>
<gene>
    <name evidence="1" type="ORF">CROST_010890</name>
</gene>
<dbReference type="EMBL" id="CP096983">
    <property type="protein sequence ID" value="URZ10381.1"/>
    <property type="molecule type" value="Genomic_DNA"/>
</dbReference>
<name>A0A1S8L211_9CLOT</name>
<reference evidence="1 2" key="1">
    <citation type="submission" date="2022-04" db="EMBL/GenBank/DDBJ databases">
        <title>Genome sequence of C. roseum typestrain.</title>
        <authorList>
            <person name="Poehlein A."/>
            <person name="Schoch T."/>
            <person name="Duerre P."/>
            <person name="Daniel R."/>
        </authorList>
    </citation>
    <scope>NUCLEOTIDE SEQUENCE [LARGE SCALE GENOMIC DNA]</scope>
    <source>
        <strain evidence="1 2">DSM 7320</strain>
    </source>
</reference>
<sequence>MKDKTNPINKLFTSIDNLFAAEKEQNLRSKLGKEIKNLIFTDDIITKLYETDFSDLVDESEKANSIFSNIFPVYIRRETASFRLYKHKIEINLFPKNTRYIYIFDAGRLTSDSLNCFRLYDNDYVDILIMIITLIPLFKENINIALDNFEKNINTYNENILDSNRKELLAEDNFKFLMSKLK</sequence>
<dbReference type="RefSeq" id="WP_077832357.1">
    <property type="nucleotide sequence ID" value="NZ_CP096983.1"/>
</dbReference>
<proteinExistence type="predicted"/>
<dbReference type="Proteomes" id="UP000190951">
    <property type="component" value="Chromosome"/>
</dbReference>
<evidence type="ECO:0000313" key="1">
    <source>
        <dbReference type="EMBL" id="URZ10381.1"/>
    </source>
</evidence>